<evidence type="ECO:0000313" key="2">
    <source>
        <dbReference type="EMBL" id="EDT43930.1"/>
    </source>
</evidence>
<protein>
    <recommendedName>
        <fullName evidence="1">Ribbon-helix-helix domain-containing protein</fullName>
    </recommendedName>
</protein>
<accession>B1SXR3</accession>
<dbReference type="InterPro" id="IPR027373">
    <property type="entry name" value="RHH_dom"/>
</dbReference>
<dbReference type="AlphaFoldDB" id="B1SXR3"/>
<proteinExistence type="predicted"/>
<dbReference type="RefSeq" id="WP_006756386.1">
    <property type="nucleotide sequence ID" value="NZ_ABLK01000005.1"/>
</dbReference>
<dbReference type="InterPro" id="IPR038268">
    <property type="entry name" value="RHH_sf"/>
</dbReference>
<sequence>MCSIYSQADPILYECRTRSVRIEGVTTTIRLENLFWHTLSDLAADTEITTNQLIARLHREVTEYAGQTVNFASFLRVTCLRYESLRSRKLASLKLSPALHAQLPGTQAVIRA</sequence>
<evidence type="ECO:0000313" key="3">
    <source>
        <dbReference type="Proteomes" id="UP000004814"/>
    </source>
</evidence>
<gene>
    <name evidence="2" type="ORF">BamMEX5DRAFT_0329</name>
</gene>
<name>B1SXR3_9BURK</name>
<dbReference type="EMBL" id="ABLK01000005">
    <property type="protein sequence ID" value="EDT43930.1"/>
    <property type="molecule type" value="Genomic_DNA"/>
</dbReference>
<feature type="domain" description="Ribbon-helix-helix" evidence="1">
    <location>
        <begin position="15"/>
        <end position="82"/>
    </location>
</feature>
<evidence type="ECO:0000259" key="1">
    <source>
        <dbReference type="Pfam" id="PF13467"/>
    </source>
</evidence>
<organism evidence="2 3">
    <name type="scientific">Burkholderia ambifaria MEX-5</name>
    <dbReference type="NCBI Taxonomy" id="396597"/>
    <lineage>
        <taxon>Bacteria</taxon>
        <taxon>Pseudomonadati</taxon>
        <taxon>Pseudomonadota</taxon>
        <taxon>Betaproteobacteria</taxon>
        <taxon>Burkholderiales</taxon>
        <taxon>Burkholderiaceae</taxon>
        <taxon>Burkholderia</taxon>
        <taxon>Burkholderia cepacia complex</taxon>
    </lineage>
</organism>
<reference evidence="2 3" key="1">
    <citation type="submission" date="2008-03" db="EMBL/GenBank/DDBJ databases">
        <title>Sequencing of the draft genome and assembly of Burkholderia ambifaria MEX-5.</title>
        <authorList>
            <consortium name="US DOE Joint Genome Institute (JGI-PGF)"/>
            <person name="Copeland A."/>
            <person name="Lucas S."/>
            <person name="Lapidus A."/>
            <person name="Glavina del Rio T."/>
            <person name="Dalin E."/>
            <person name="Tice H."/>
            <person name="Bruce D."/>
            <person name="Goodwin L."/>
            <person name="Pitluck S."/>
            <person name="Larimer F."/>
            <person name="Land M.L."/>
            <person name="Hauser L."/>
            <person name="Tiedje J."/>
            <person name="Richardson P."/>
        </authorList>
    </citation>
    <scope>NUCLEOTIDE SEQUENCE [LARGE SCALE GENOMIC DNA]</scope>
    <source>
        <strain evidence="2 3">MEX-5</strain>
    </source>
</reference>
<dbReference type="PATRIC" id="fig|396597.7.peg.8190"/>
<dbReference type="Proteomes" id="UP000004814">
    <property type="component" value="Unassembled WGS sequence"/>
</dbReference>
<dbReference type="Pfam" id="PF13467">
    <property type="entry name" value="RHH_4"/>
    <property type="match status" value="1"/>
</dbReference>
<comment type="caution">
    <text evidence="2">The sequence shown here is derived from an EMBL/GenBank/DDBJ whole genome shotgun (WGS) entry which is preliminary data.</text>
</comment>
<dbReference type="Gene3D" id="1.10.3990.20">
    <property type="entry name" value="protein bp1543"/>
    <property type="match status" value="1"/>
</dbReference>